<dbReference type="GO" id="GO:0015074">
    <property type="term" value="P:DNA integration"/>
    <property type="evidence" value="ECO:0007669"/>
    <property type="project" value="InterPro"/>
</dbReference>
<dbReference type="GO" id="GO:0003676">
    <property type="term" value="F:nucleic acid binding"/>
    <property type="evidence" value="ECO:0007669"/>
    <property type="project" value="InterPro"/>
</dbReference>
<dbReference type="Gene3D" id="3.30.420.10">
    <property type="entry name" value="Ribonuclease H-like superfamily/Ribonuclease H"/>
    <property type="match status" value="1"/>
</dbReference>
<keyword evidence="2" id="KW-0378">Hydrolase</keyword>
<evidence type="ECO:0000256" key="1">
    <source>
        <dbReference type="ARBA" id="ARBA00022723"/>
    </source>
</evidence>
<dbReference type="InterPro" id="IPR025724">
    <property type="entry name" value="GAG-pre-integrase_dom"/>
</dbReference>
<evidence type="ECO:0000313" key="5">
    <source>
        <dbReference type="Proteomes" id="UP000075243"/>
    </source>
</evidence>
<keyword evidence="5" id="KW-1185">Reference proteome</keyword>
<accession>A0A151TCZ4</accession>
<dbReference type="AlphaFoldDB" id="A0A151TCZ4"/>
<dbReference type="PANTHER" id="PTHR42648:SF31">
    <property type="entry name" value="RNA-DIRECTED DNA POLYMERASE"/>
    <property type="match status" value="1"/>
</dbReference>
<dbReference type="PANTHER" id="PTHR42648">
    <property type="entry name" value="TRANSPOSASE, PUTATIVE-RELATED"/>
    <property type="match status" value="1"/>
</dbReference>
<protein>
    <submittedName>
        <fullName evidence="4">Retrovirus-related Pol polyprotein from transposon TNT 1-94</fullName>
    </submittedName>
</protein>
<evidence type="ECO:0000256" key="2">
    <source>
        <dbReference type="ARBA" id="ARBA00022801"/>
    </source>
</evidence>
<name>A0A151TCZ4_CAJCA</name>
<dbReference type="InterPro" id="IPR001584">
    <property type="entry name" value="Integrase_cat-core"/>
</dbReference>
<dbReference type="SUPFAM" id="SSF56672">
    <property type="entry name" value="DNA/RNA polymerases"/>
    <property type="match status" value="1"/>
</dbReference>
<dbReference type="InterPro" id="IPR013103">
    <property type="entry name" value="RVT_2"/>
</dbReference>
<evidence type="ECO:0000259" key="3">
    <source>
        <dbReference type="PROSITE" id="PS50994"/>
    </source>
</evidence>
<dbReference type="InterPro" id="IPR043502">
    <property type="entry name" value="DNA/RNA_pol_sf"/>
</dbReference>
<evidence type="ECO:0000313" key="4">
    <source>
        <dbReference type="EMBL" id="KYP64905.1"/>
    </source>
</evidence>
<dbReference type="Pfam" id="PF00665">
    <property type="entry name" value="rve"/>
    <property type="match status" value="1"/>
</dbReference>
<dbReference type="GO" id="GO:0016787">
    <property type="term" value="F:hydrolase activity"/>
    <property type="evidence" value="ECO:0007669"/>
    <property type="project" value="UniProtKB-KW"/>
</dbReference>
<sequence length="651" mass="75051">MTATAAAVKSDGNVFDLWHKRLGHPSPKVVELIPNIGSSRSDALCNKACDVCLRAKQCRESFPISINKTMVIFQLIHCDLWGPYRTISHCGARYFLTIVDDYSRAVWIYLLEEKKEVFTRMCQFFAMVERQFGKQVKVVRSDNGTEFVCMDSYFQNHGIVHETSCTGTPQQNGRVERKNRHILNVARALRFQAHLPIKFWGECVLTAGYLINRTPSIVLHGKTPYEMLYNKPPSLNHLRVFGSLCYVHNRDSKRDKFASRSRRCVFLGYPYGKKGWRVYDLELGVFLTSRDVVFSESEFPCAESQNSAPKHIDIEKDNLAPWNSVDDDDEMEIAQADFESRKDPERYRRLVGRLIYLSVTRPELSYCVHTLAQFMQHPRQEHWDAALRVVRYLKAMKDKQWQQAMQAEIQALENNGTWTLEPLPPGKKAIGCKWVYRIKYNSDGSIERFKARLVILGNNQVEGLDYNETFAPVAKMVTVRTLLAVAAARKWELHQMDVHNAFLHGDLEEEVYMKLPPGFRSQASGKVCRLRKSLYGLKQAPRCWFAKLAGALKRYGFAQSSSDHSLFTLQRERVQLHVLVYVDDLVISGNDNVVIKAFKLYLNVCFHMKDLGMLKYFLGIEVAHPERYRRLVGRLIYLSVTRPELSYCLGV</sequence>
<keyword evidence="1" id="KW-0479">Metal-binding</keyword>
<dbReference type="InterPro" id="IPR039537">
    <property type="entry name" value="Retrotran_Ty1/copia-like"/>
</dbReference>
<dbReference type="Proteomes" id="UP000075243">
    <property type="component" value="Chromosome 7"/>
</dbReference>
<dbReference type="Gramene" id="C.cajan_18966.t">
    <property type="protein sequence ID" value="C.cajan_18966.t"/>
    <property type="gene ID" value="C.cajan_18966"/>
</dbReference>
<dbReference type="PROSITE" id="PS50994">
    <property type="entry name" value="INTEGRASE"/>
    <property type="match status" value="1"/>
</dbReference>
<gene>
    <name evidence="4" type="ORF">KK1_019518</name>
</gene>
<feature type="domain" description="Integrase catalytic" evidence="3">
    <location>
        <begin position="59"/>
        <end position="232"/>
    </location>
</feature>
<proteinExistence type="predicted"/>
<dbReference type="Pfam" id="PF25597">
    <property type="entry name" value="SH3_retrovirus"/>
    <property type="match status" value="1"/>
</dbReference>
<organism evidence="4 5">
    <name type="scientific">Cajanus cajan</name>
    <name type="common">Pigeon pea</name>
    <name type="synonym">Cajanus indicus</name>
    <dbReference type="NCBI Taxonomy" id="3821"/>
    <lineage>
        <taxon>Eukaryota</taxon>
        <taxon>Viridiplantae</taxon>
        <taxon>Streptophyta</taxon>
        <taxon>Embryophyta</taxon>
        <taxon>Tracheophyta</taxon>
        <taxon>Spermatophyta</taxon>
        <taxon>Magnoliopsida</taxon>
        <taxon>eudicotyledons</taxon>
        <taxon>Gunneridae</taxon>
        <taxon>Pentapetalae</taxon>
        <taxon>rosids</taxon>
        <taxon>fabids</taxon>
        <taxon>Fabales</taxon>
        <taxon>Fabaceae</taxon>
        <taxon>Papilionoideae</taxon>
        <taxon>50 kb inversion clade</taxon>
        <taxon>NPAAA clade</taxon>
        <taxon>indigoferoid/millettioid clade</taxon>
        <taxon>Phaseoleae</taxon>
        <taxon>Cajanus</taxon>
    </lineage>
</organism>
<dbReference type="InterPro" id="IPR036397">
    <property type="entry name" value="RNaseH_sf"/>
</dbReference>
<dbReference type="InterPro" id="IPR057670">
    <property type="entry name" value="SH3_retrovirus"/>
</dbReference>
<dbReference type="Pfam" id="PF07727">
    <property type="entry name" value="RVT_2"/>
    <property type="match status" value="1"/>
</dbReference>
<dbReference type="InterPro" id="IPR012337">
    <property type="entry name" value="RNaseH-like_sf"/>
</dbReference>
<dbReference type="GO" id="GO:0046872">
    <property type="term" value="F:metal ion binding"/>
    <property type="evidence" value="ECO:0007669"/>
    <property type="project" value="UniProtKB-KW"/>
</dbReference>
<dbReference type="SUPFAM" id="SSF53098">
    <property type="entry name" value="Ribonuclease H-like"/>
    <property type="match status" value="1"/>
</dbReference>
<reference evidence="4 5" key="1">
    <citation type="journal article" date="2012" name="Nat. Biotechnol.">
        <title>Draft genome sequence of pigeonpea (Cajanus cajan), an orphan legume crop of resource-poor farmers.</title>
        <authorList>
            <person name="Varshney R.K."/>
            <person name="Chen W."/>
            <person name="Li Y."/>
            <person name="Bharti A.K."/>
            <person name="Saxena R.K."/>
            <person name="Schlueter J.A."/>
            <person name="Donoghue M.T."/>
            <person name="Azam S."/>
            <person name="Fan G."/>
            <person name="Whaley A.M."/>
            <person name="Farmer A.D."/>
            <person name="Sheridan J."/>
            <person name="Iwata A."/>
            <person name="Tuteja R."/>
            <person name="Penmetsa R.V."/>
            <person name="Wu W."/>
            <person name="Upadhyaya H.D."/>
            <person name="Yang S.P."/>
            <person name="Shah T."/>
            <person name="Saxena K.B."/>
            <person name="Michael T."/>
            <person name="McCombie W.R."/>
            <person name="Yang B."/>
            <person name="Zhang G."/>
            <person name="Yang H."/>
            <person name="Wang J."/>
            <person name="Spillane C."/>
            <person name="Cook D.R."/>
            <person name="May G.D."/>
            <person name="Xu X."/>
            <person name="Jackson S.A."/>
        </authorList>
    </citation>
    <scope>NUCLEOTIDE SEQUENCE [LARGE SCALE GENOMIC DNA]</scope>
    <source>
        <strain evidence="5">cv. Asha</strain>
    </source>
</reference>
<dbReference type="EMBL" id="CM003609">
    <property type="protein sequence ID" value="KYP64905.1"/>
    <property type="molecule type" value="Genomic_DNA"/>
</dbReference>
<dbReference type="Pfam" id="PF13976">
    <property type="entry name" value="gag_pre-integrs"/>
    <property type="match status" value="1"/>
</dbReference>